<keyword evidence="3" id="KW-1185">Reference proteome</keyword>
<accession>A0A4U8TN97</accession>
<sequence length="619" mass="71100">MIYGNFYYSNPLRKITAFDVQGVLNALECIESTLKSKQKGYFVGYMTYEAGVALQAYQAKAYHYFYERICATMSLYRQPLLYFVFFAKRRKLKSFFNKTHHTQLPLFLLQGLDYEDYKSGFTRIKTHILKGESYQINYTHELKLCSQAQSKQLFKQILSHQNTAYKAYIKNAFGEILCFSPELFFEVKNRTITTQPMKGTIKRAKTHKLDFIQKRTLQQDSKNRSENMMIVDLLRNDLSKIIKPRSLRVKNLCKIKTYPTLHQMVSTLTGRLSKQTSLREILCALFPCGSITGAPKLKTMEIIHSLESRQRGVYCGALGVISNQYTSFCVPIRTLFKGADEDFYRYGVGSGVVWDSVCESEFAELKLKASFLQPTPLESFALFETMLFENGRIFLLQEHLERLLHSARKFGFTCTKLSAFTASFAHSHLSYPKIEFPHIEALHTRDCIKQTQAFFQLCKQQMPKEKAILRLSLMPNGAYALEIKPFVPCACTRVILSKHTLNSHNIFLYHKSTQRNHFADSIKLIESSAVFDVLYFNQKGELCEGSRSNIVLEIEGRFYTPKRKSGLLSGTLAQALLQSGAIKEKTLKRKHLAKAQRIYCINSVRGVVEVQLDCKGICK</sequence>
<dbReference type="InterPro" id="IPR019999">
    <property type="entry name" value="Anth_synth_I-like"/>
</dbReference>
<dbReference type="RefSeq" id="WP_034360886.1">
    <property type="nucleotide sequence ID" value="NZ_CAJUDB010000007.1"/>
</dbReference>
<dbReference type="InterPro" id="IPR036038">
    <property type="entry name" value="Aminotransferase-like"/>
</dbReference>
<protein>
    <submittedName>
        <fullName evidence="2">Aminodeoxychorismate synthase component I</fullName>
    </submittedName>
</protein>
<dbReference type="Pfam" id="PF00425">
    <property type="entry name" value="Chorismate_bind"/>
    <property type="match status" value="1"/>
</dbReference>
<dbReference type="InterPro" id="IPR005801">
    <property type="entry name" value="ADC_synthase"/>
</dbReference>
<dbReference type="InterPro" id="IPR043131">
    <property type="entry name" value="BCAT-like_N"/>
</dbReference>
<reference evidence="2 3" key="1">
    <citation type="journal article" date="2014" name="Genome Announc.">
        <title>Draft genome sequences of eight enterohepatic helicobacter species isolated from both laboratory and wild rodents.</title>
        <authorList>
            <person name="Sheh A."/>
            <person name="Shen Z."/>
            <person name="Fox J.G."/>
        </authorList>
    </citation>
    <scope>NUCLEOTIDE SEQUENCE [LARGE SCALE GENOMIC DNA]</scope>
    <source>
        <strain evidence="2 3">MIT 01-6451</strain>
    </source>
</reference>
<dbReference type="PANTHER" id="PTHR11236">
    <property type="entry name" value="AMINOBENZOATE/ANTHRANILATE SYNTHASE"/>
    <property type="match status" value="1"/>
</dbReference>
<dbReference type="Gene3D" id="3.20.10.10">
    <property type="entry name" value="D-amino Acid Aminotransferase, subunit A, domain 2"/>
    <property type="match status" value="1"/>
</dbReference>
<dbReference type="GO" id="GO:0000162">
    <property type="term" value="P:L-tryptophan biosynthetic process"/>
    <property type="evidence" value="ECO:0007669"/>
    <property type="project" value="TreeGrafter"/>
</dbReference>
<evidence type="ECO:0000259" key="1">
    <source>
        <dbReference type="Pfam" id="PF00425"/>
    </source>
</evidence>
<dbReference type="SUPFAM" id="SSF56322">
    <property type="entry name" value="ADC synthase"/>
    <property type="match status" value="1"/>
</dbReference>
<proteinExistence type="predicted"/>
<dbReference type="InterPro" id="IPR015890">
    <property type="entry name" value="Chorismate_C"/>
</dbReference>
<name>A0A4U8TN97_9HELI</name>
<dbReference type="PANTHER" id="PTHR11236:SF50">
    <property type="entry name" value="AMINODEOXYCHORISMATE SYNTHASE COMPONENT 1"/>
    <property type="match status" value="1"/>
</dbReference>
<dbReference type="GO" id="GO:0046820">
    <property type="term" value="F:4-amino-4-deoxychorismate synthase activity"/>
    <property type="evidence" value="ECO:0007669"/>
    <property type="project" value="TreeGrafter"/>
</dbReference>
<evidence type="ECO:0000313" key="3">
    <source>
        <dbReference type="Proteomes" id="UP000029707"/>
    </source>
</evidence>
<evidence type="ECO:0000313" key="2">
    <source>
        <dbReference type="EMBL" id="TLE01496.1"/>
    </source>
</evidence>
<dbReference type="OrthoDB" id="9803598at2"/>
<dbReference type="STRING" id="425400.LS65_01980"/>
<comment type="caution">
    <text evidence="2">The sequence shown here is derived from an EMBL/GenBank/DDBJ whole genome shotgun (WGS) entry which is preliminary data.</text>
</comment>
<dbReference type="EMBL" id="JRMQ02000007">
    <property type="protein sequence ID" value="TLE01496.1"/>
    <property type="molecule type" value="Genomic_DNA"/>
</dbReference>
<dbReference type="Gene3D" id="3.30.470.10">
    <property type="match status" value="1"/>
</dbReference>
<dbReference type="PRINTS" id="PR00095">
    <property type="entry name" value="ANTSNTHASEI"/>
</dbReference>
<dbReference type="Gene3D" id="3.60.120.10">
    <property type="entry name" value="Anthranilate synthase"/>
    <property type="match status" value="1"/>
</dbReference>
<feature type="domain" description="Chorismate-utilising enzyme C-terminal" evidence="1">
    <location>
        <begin position="114"/>
        <end position="368"/>
    </location>
</feature>
<dbReference type="AlphaFoldDB" id="A0A4U8TN97"/>
<organism evidence="2 3">
    <name type="scientific">Helicobacter japonicus</name>
    <dbReference type="NCBI Taxonomy" id="425400"/>
    <lineage>
        <taxon>Bacteria</taxon>
        <taxon>Pseudomonadati</taxon>
        <taxon>Campylobacterota</taxon>
        <taxon>Epsilonproteobacteria</taxon>
        <taxon>Campylobacterales</taxon>
        <taxon>Helicobacteraceae</taxon>
        <taxon>Helicobacter</taxon>
    </lineage>
</organism>
<dbReference type="Proteomes" id="UP000029707">
    <property type="component" value="Unassembled WGS sequence"/>
</dbReference>
<dbReference type="Pfam" id="PF01063">
    <property type="entry name" value="Aminotran_4"/>
    <property type="match status" value="1"/>
</dbReference>
<dbReference type="InterPro" id="IPR043132">
    <property type="entry name" value="BCAT-like_C"/>
</dbReference>
<dbReference type="InterPro" id="IPR001544">
    <property type="entry name" value="Aminotrans_IV"/>
</dbReference>
<dbReference type="SUPFAM" id="SSF56752">
    <property type="entry name" value="D-aminoacid aminotransferase-like PLP-dependent enzymes"/>
    <property type="match status" value="1"/>
</dbReference>
<gene>
    <name evidence="2" type="ORF">LS65_005930</name>
</gene>